<gene>
    <name evidence="1" type="ORF">ETAA8_44010</name>
</gene>
<protein>
    <recommendedName>
        <fullName evidence="3">BON domain-containing protein</fullName>
    </recommendedName>
</protein>
<dbReference type="RefSeq" id="WP_145092907.1">
    <property type="nucleotide sequence ID" value="NZ_CP036274.1"/>
</dbReference>
<reference evidence="1 2" key="1">
    <citation type="submission" date="2019-02" db="EMBL/GenBank/DDBJ databases">
        <title>Deep-cultivation of Planctomycetes and their phenomic and genomic characterization uncovers novel biology.</title>
        <authorList>
            <person name="Wiegand S."/>
            <person name="Jogler M."/>
            <person name="Boedeker C."/>
            <person name="Pinto D."/>
            <person name="Vollmers J."/>
            <person name="Rivas-Marin E."/>
            <person name="Kohn T."/>
            <person name="Peeters S.H."/>
            <person name="Heuer A."/>
            <person name="Rast P."/>
            <person name="Oberbeckmann S."/>
            <person name="Bunk B."/>
            <person name="Jeske O."/>
            <person name="Meyerdierks A."/>
            <person name="Storesund J.E."/>
            <person name="Kallscheuer N."/>
            <person name="Luecker S."/>
            <person name="Lage O.M."/>
            <person name="Pohl T."/>
            <person name="Merkel B.J."/>
            <person name="Hornburger P."/>
            <person name="Mueller R.-W."/>
            <person name="Bruemmer F."/>
            <person name="Labrenz M."/>
            <person name="Spormann A.M."/>
            <person name="Op den Camp H."/>
            <person name="Overmann J."/>
            <person name="Amann R."/>
            <person name="Jetten M.S.M."/>
            <person name="Mascher T."/>
            <person name="Medema M.H."/>
            <person name="Devos D.P."/>
            <person name="Kaster A.-K."/>
            <person name="Ovreas L."/>
            <person name="Rohde M."/>
            <person name="Galperin M.Y."/>
            <person name="Jogler C."/>
        </authorList>
    </citation>
    <scope>NUCLEOTIDE SEQUENCE [LARGE SCALE GENOMIC DNA]</scope>
    <source>
        <strain evidence="1 2">ETA_A8</strain>
    </source>
</reference>
<dbReference type="EMBL" id="CP036274">
    <property type="protein sequence ID" value="QDU29293.1"/>
    <property type="molecule type" value="Genomic_DNA"/>
</dbReference>
<evidence type="ECO:0008006" key="3">
    <source>
        <dbReference type="Google" id="ProtNLM"/>
    </source>
</evidence>
<keyword evidence="2" id="KW-1185">Reference proteome</keyword>
<sequence length="91" mass="10310">MNQPAIDGRQDEDERVSVKQLEACLQSRLNGRVRDLRLVSTNAGIVLHGFAASYYAKQLAQHEFMNLSVCPLLANEIVVRWHEISLSDMIE</sequence>
<name>A0A517YGD5_9BACT</name>
<evidence type="ECO:0000313" key="2">
    <source>
        <dbReference type="Proteomes" id="UP000315017"/>
    </source>
</evidence>
<organism evidence="1 2">
    <name type="scientific">Anatilimnocola aggregata</name>
    <dbReference type="NCBI Taxonomy" id="2528021"/>
    <lineage>
        <taxon>Bacteria</taxon>
        <taxon>Pseudomonadati</taxon>
        <taxon>Planctomycetota</taxon>
        <taxon>Planctomycetia</taxon>
        <taxon>Pirellulales</taxon>
        <taxon>Pirellulaceae</taxon>
        <taxon>Anatilimnocola</taxon>
    </lineage>
</organism>
<proteinExistence type="predicted"/>
<accession>A0A517YGD5</accession>
<evidence type="ECO:0000313" key="1">
    <source>
        <dbReference type="EMBL" id="QDU29293.1"/>
    </source>
</evidence>
<dbReference type="AlphaFoldDB" id="A0A517YGD5"/>
<dbReference type="Proteomes" id="UP000315017">
    <property type="component" value="Chromosome"/>
</dbReference>
<dbReference type="KEGG" id="aagg:ETAA8_44010"/>
<dbReference type="OrthoDB" id="214050at2"/>